<evidence type="ECO:0000313" key="3">
    <source>
        <dbReference type="Proteomes" id="UP000038010"/>
    </source>
</evidence>
<reference evidence="2 3" key="1">
    <citation type="submission" date="2015-06" db="EMBL/GenBank/DDBJ databases">
        <title>Draft genome of the ant-associated black yeast Phialophora attae CBS 131958.</title>
        <authorList>
            <person name="Moreno L.F."/>
            <person name="Stielow B.J."/>
            <person name="de Hoog S."/>
            <person name="Vicente V.A."/>
            <person name="Weiss V.A."/>
            <person name="de Vries M."/>
            <person name="Cruz L.M."/>
            <person name="Souza E.M."/>
        </authorList>
    </citation>
    <scope>NUCLEOTIDE SEQUENCE [LARGE SCALE GENOMIC DNA]</scope>
    <source>
        <strain evidence="2 3">CBS 131958</strain>
    </source>
</reference>
<organism evidence="2 3">
    <name type="scientific">Cyphellophora attinorum</name>
    <dbReference type="NCBI Taxonomy" id="1664694"/>
    <lineage>
        <taxon>Eukaryota</taxon>
        <taxon>Fungi</taxon>
        <taxon>Dikarya</taxon>
        <taxon>Ascomycota</taxon>
        <taxon>Pezizomycotina</taxon>
        <taxon>Eurotiomycetes</taxon>
        <taxon>Chaetothyriomycetidae</taxon>
        <taxon>Chaetothyriales</taxon>
        <taxon>Cyphellophoraceae</taxon>
        <taxon>Cyphellophora</taxon>
    </lineage>
</organism>
<dbReference type="OrthoDB" id="5296805at2759"/>
<accession>A0A0N0NI78</accession>
<feature type="region of interest" description="Disordered" evidence="1">
    <location>
        <begin position="407"/>
        <end position="453"/>
    </location>
</feature>
<dbReference type="VEuPathDB" id="FungiDB:AB675_1355"/>
<protein>
    <submittedName>
        <fullName evidence="2">Uncharacterized protein</fullName>
    </submittedName>
</protein>
<dbReference type="RefSeq" id="XP_017995082.1">
    <property type="nucleotide sequence ID" value="XM_018141237.1"/>
</dbReference>
<evidence type="ECO:0000256" key="1">
    <source>
        <dbReference type="SAM" id="MobiDB-lite"/>
    </source>
</evidence>
<feature type="compositionally biased region" description="Polar residues" evidence="1">
    <location>
        <begin position="299"/>
        <end position="317"/>
    </location>
</feature>
<sequence length="453" mass="52447">MSAENTSTKNLDLEVARHQKEFATIKSNMSFLQAYDNFMSSRSPEFFTVFKIRMSDLTRRDPDPRKQQLTLNDHLMLNHTKQGTDFHSHGAIYYYLLTYYKIDLNQPNPNFSLVDEEIAAFFPNHDIKPEDRDMDDEISSARFDFPSSSTNINEDRPVNPQPQRQRLLDAYEEACNEYIAVANARNGSTLQAAKYLRDTAENLVMFIDDLEVDPKKREDILLMFETAKLAVQELTGGKIRKFDTGYRSYQRHNSGGAERKPARPNYRTRARLAEGYDVRNNGRRSVSPVQDRPYYHSPRGQSSTPGPRHPSQYSTSERYYPRDEPARQYYEPRDDPIRQFQEPVRRDSVRDTQDHLDSQRGSCRLPSERPAAAYPYSMGAYEVRAPEYRLGDEYRVRDHQQSGTYRVEGNTINTSTGYTGNDLRGRNKGRGHSGIPYGYNQDRQVDSYKPGQS</sequence>
<dbReference type="Proteomes" id="UP000038010">
    <property type="component" value="Unassembled WGS sequence"/>
</dbReference>
<feature type="region of interest" description="Disordered" evidence="1">
    <location>
        <begin position="245"/>
        <end position="369"/>
    </location>
</feature>
<feature type="compositionally biased region" description="Basic and acidic residues" evidence="1">
    <location>
        <begin position="319"/>
        <end position="358"/>
    </location>
</feature>
<dbReference type="EMBL" id="LFJN01000044">
    <property type="protein sequence ID" value="KPI35119.1"/>
    <property type="molecule type" value="Genomic_DNA"/>
</dbReference>
<feature type="compositionally biased region" description="Polar residues" evidence="1">
    <location>
        <begin position="410"/>
        <end position="419"/>
    </location>
</feature>
<keyword evidence="3" id="KW-1185">Reference proteome</keyword>
<comment type="caution">
    <text evidence="2">The sequence shown here is derived from an EMBL/GenBank/DDBJ whole genome shotgun (WGS) entry which is preliminary data.</text>
</comment>
<dbReference type="AlphaFoldDB" id="A0A0N0NI78"/>
<dbReference type="GeneID" id="28733117"/>
<gene>
    <name evidence="2" type="ORF">AB675_1355</name>
</gene>
<name>A0A0N0NI78_9EURO</name>
<evidence type="ECO:0000313" key="2">
    <source>
        <dbReference type="EMBL" id="KPI35119.1"/>
    </source>
</evidence>
<proteinExistence type="predicted"/>